<keyword evidence="2" id="KW-1185">Reference proteome</keyword>
<evidence type="ECO:0000313" key="1">
    <source>
        <dbReference type="EMBL" id="KIY65262.1"/>
    </source>
</evidence>
<sequence length="166" mass="18704">MRMIIYVLGVLPRCRQSLSDLREAPKQGASVLPSPLRKIWITERVAPQTVVILMQGPMNFQVTVYLCLPGRRAIAKILHATAHSHEDMIERHADTRKPQDIFVPIVRHKAMIGVGTYRKIGRQGQQVALPNRTAHNTVSVTASVMQYTSDTRKIRGDMTTAHSRLM</sequence>
<name>A0A0D7B456_9AGAR</name>
<dbReference type="AlphaFoldDB" id="A0A0D7B456"/>
<organism evidence="1 2">
    <name type="scientific">Cylindrobasidium torrendii FP15055 ss-10</name>
    <dbReference type="NCBI Taxonomy" id="1314674"/>
    <lineage>
        <taxon>Eukaryota</taxon>
        <taxon>Fungi</taxon>
        <taxon>Dikarya</taxon>
        <taxon>Basidiomycota</taxon>
        <taxon>Agaricomycotina</taxon>
        <taxon>Agaricomycetes</taxon>
        <taxon>Agaricomycetidae</taxon>
        <taxon>Agaricales</taxon>
        <taxon>Marasmiineae</taxon>
        <taxon>Physalacriaceae</taxon>
        <taxon>Cylindrobasidium</taxon>
    </lineage>
</organism>
<accession>A0A0D7B456</accession>
<protein>
    <submittedName>
        <fullName evidence="1">Uncharacterized protein</fullName>
    </submittedName>
</protein>
<evidence type="ECO:0000313" key="2">
    <source>
        <dbReference type="Proteomes" id="UP000054007"/>
    </source>
</evidence>
<reference evidence="1 2" key="1">
    <citation type="journal article" date="2015" name="Fungal Genet. Biol.">
        <title>Evolution of novel wood decay mechanisms in Agaricales revealed by the genome sequences of Fistulina hepatica and Cylindrobasidium torrendii.</title>
        <authorList>
            <person name="Floudas D."/>
            <person name="Held B.W."/>
            <person name="Riley R."/>
            <person name="Nagy L.G."/>
            <person name="Koehler G."/>
            <person name="Ransdell A.S."/>
            <person name="Younus H."/>
            <person name="Chow J."/>
            <person name="Chiniquy J."/>
            <person name="Lipzen A."/>
            <person name="Tritt A."/>
            <person name="Sun H."/>
            <person name="Haridas S."/>
            <person name="LaButti K."/>
            <person name="Ohm R.A."/>
            <person name="Kues U."/>
            <person name="Blanchette R.A."/>
            <person name="Grigoriev I.V."/>
            <person name="Minto R.E."/>
            <person name="Hibbett D.S."/>
        </authorList>
    </citation>
    <scope>NUCLEOTIDE SEQUENCE [LARGE SCALE GENOMIC DNA]</scope>
    <source>
        <strain evidence="1 2">FP15055 ss-10</strain>
    </source>
</reference>
<dbReference type="Proteomes" id="UP000054007">
    <property type="component" value="Unassembled WGS sequence"/>
</dbReference>
<proteinExistence type="predicted"/>
<dbReference type="EMBL" id="KN880597">
    <property type="protein sequence ID" value="KIY65262.1"/>
    <property type="molecule type" value="Genomic_DNA"/>
</dbReference>
<gene>
    <name evidence="1" type="ORF">CYLTODRAFT_412723</name>
</gene>